<dbReference type="InterPro" id="IPR008139">
    <property type="entry name" value="SaposinB_dom"/>
</dbReference>
<dbReference type="AlphaFoldDB" id="A0A2A6B5J1"/>
<reference evidence="1" key="2">
    <citation type="submission" date="2022-06" db="UniProtKB">
        <authorList>
            <consortium name="EnsemblMetazoa"/>
        </authorList>
    </citation>
    <scope>IDENTIFICATION</scope>
    <source>
        <strain evidence="1">PS312</strain>
    </source>
</reference>
<accession>A0A8R1UPG3</accession>
<sequence>MLRSAILLALFSSAAVVATQIKSIPYAAQADQSPFVCPLCQGFVHQTELQYQGKIDVFQANLDNWCEKYFQVFAPVCVNAFNNKIAEVVDQLNHKYSPYNVCKTLALCK</sequence>
<dbReference type="Proteomes" id="UP000005239">
    <property type="component" value="Unassembled WGS sequence"/>
</dbReference>
<dbReference type="EnsemblMetazoa" id="PPA35386.1">
    <property type="protein sequence ID" value="PPA35386.1"/>
    <property type="gene ID" value="WBGene00273755"/>
</dbReference>
<evidence type="ECO:0000313" key="2">
    <source>
        <dbReference type="Proteomes" id="UP000005239"/>
    </source>
</evidence>
<dbReference type="InterPro" id="IPR011001">
    <property type="entry name" value="Saposin-like"/>
</dbReference>
<keyword evidence="2" id="KW-1185">Reference proteome</keyword>
<evidence type="ECO:0000313" key="1">
    <source>
        <dbReference type="EnsemblMetazoa" id="PPA35386.1"/>
    </source>
</evidence>
<accession>A0A2A6B5J1</accession>
<name>A0A2A6B5J1_PRIPA</name>
<dbReference type="PROSITE" id="PS50015">
    <property type="entry name" value="SAP_B"/>
    <property type="match status" value="1"/>
</dbReference>
<reference evidence="2" key="1">
    <citation type="journal article" date="2008" name="Nat. Genet.">
        <title>The Pristionchus pacificus genome provides a unique perspective on nematode lifestyle and parasitism.</title>
        <authorList>
            <person name="Dieterich C."/>
            <person name="Clifton S.W."/>
            <person name="Schuster L.N."/>
            <person name="Chinwalla A."/>
            <person name="Delehaunty K."/>
            <person name="Dinkelacker I."/>
            <person name="Fulton L."/>
            <person name="Fulton R."/>
            <person name="Godfrey J."/>
            <person name="Minx P."/>
            <person name="Mitreva M."/>
            <person name="Roeseler W."/>
            <person name="Tian H."/>
            <person name="Witte H."/>
            <person name="Yang S.P."/>
            <person name="Wilson R.K."/>
            <person name="Sommer R.J."/>
        </authorList>
    </citation>
    <scope>NUCLEOTIDE SEQUENCE [LARGE SCALE GENOMIC DNA]</scope>
    <source>
        <strain evidence="2">PS312</strain>
    </source>
</reference>
<dbReference type="SUPFAM" id="SSF47862">
    <property type="entry name" value="Saposin"/>
    <property type="match status" value="1"/>
</dbReference>
<dbReference type="Gene3D" id="1.10.225.10">
    <property type="entry name" value="Saposin-like"/>
    <property type="match status" value="1"/>
</dbReference>
<gene>
    <name evidence="1" type="primary">WBGene00273755</name>
</gene>
<organism evidence="1 2">
    <name type="scientific">Pristionchus pacificus</name>
    <name type="common">Parasitic nematode worm</name>
    <dbReference type="NCBI Taxonomy" id="54126"/>
    <lineage>
        <taxon>Eukaryota</taxon>
        <taxon>Metazoa</taxon>
        <taxon>Ecdysozoa</taxon>
        <taxon>Nematoda</taxon>
        <taxon>Chromadorea</taxon>
        <taxon>Rhabditida</taxon>
        <taxon>Rhabditina</taxon>
        <taxon>Diplogasteromorpha</taxon>
        <taxon>Diplogasteroidea</taxon>
        <taxon>Neodiplogasteridae</taxon>
        <taxon>Pristionchus</taxon>
    </lineage>
</organism>
<proteinExistence type="predicted"/>
<protein>
    <submittedName>
        <fullName evidence="1">Saposin B-type domain-containing protein</fullName>
    </submittedName>
</protein>